<dbReference type="EMBL" id="JBJIAB010000003">
    <property type="protein sequence ID" value="MFL0164262.1"/>
    <property type="molecule type" value="Genomic_DNA"/>
</dbReference>
<keyword evidence="4" id="KW-1185">Reference proteome</keyword>
<protein>
    <submittedName>
        <fullName evidence="3">Pilus assembly protein PilO</fullName>
    </submittedName>
</protein>
<feature type="compositionally biased region" description="Basic and acidic residues" evidence="2">
    <location>
        <begin position="118"/>
        <end position="164"/>
    </location>
</feature>
<dbReference type="Proteomes" id="UP001623600">
    <property type="component" value="Unassembled WGS sequence"/>
</dbReference>
<gene>
    <name evidence="3" type="ORF">ACJDTP_04160</name>
</gene>
<keyword evidence="1" id="KW-0175">Coiled coil</keyword>
<reference evidence="3 4" key="1">
    <citation type="submission" date="2024-11" db="EMBL/GenBank/DDBJ databases">
        <authorList>
            <person name="Heng Y.C."/>
            <person name="Lim A.C.H."/>
            <person name="Lee J.K.Y."/>
            <person name="Kittelmann S."/>
        </authorList>
    </citation>
    <scope>NUCLEOTIDE SEQUENCE [LARGE SCALE GENOMIC DNA]</scope>
    <source>
        <strain evidence="3 4">WILCCON 0112</strain>
    </source>
</reference>
<proteinExistence type="predicted"/>
<accession>A0ABW8S1T3</accession>
<sequence>MKISKREKLMLLILGFFAIGILYYQFGYTALSKAVEEKTKAKNQVEEKYSKAMQTINSIELQKSKVKVLNAKITSEANPLYPTISQEHIILELDKLLKDSGLEGGMTFETVEVKGVESIKGSQKDKELPESSLQKDADEYNHKYGEEKDEKNNVNKEDNNKDSDSNNGTLTNSDNNVSNINNNSNSNSTKDKKQSDSNTVAQLKINLSFNGSYDAVIKFLNSLGEYNRKIPVSNISINEKSLEEVTGSLSMTIYSIPKIDEDIESYLKWNLNNTYGKSQPFNVGSAAGTGIKSNTDISDFMVGVKSSTSELPTVMIGKANDELRTTYAYGDGNSELSAEMILTKKDDKYYYKYKTNIDKIPINYNDLGNEFVPNSENIVLGISSESRVTSNDKSGLKLKIINNTDKLVQVDISGDDISDPRVSIDGDSKNISVNQK</sequence>
<feature type="coiled-coil region" evidence="1">
    <location>
        <begin position="28"/>
        <end position="62"/>
    </location>
</feature>
<feature type="compositionally biased region" description="Low complexity" evidence="2">
    <location>
        <begin position="165"/>
        <end position="188"/>
    </location>
</feature>
<evidence type="ECO:0000256" key="2">
    <source>
        <dbReference type="SAM" id="MobiDB-lite"/>
    </source>
</evidence>
<feature type="region of interest" description="Disordered" evidence="2">
    <location>
        <begin position="118"/>
        <end position="197"/>
    </location>
</feature>
<evidence type="ECO:0000313" key="4">
    <source>
        <dbReference type="Proteomes" id="UP001623600"/>
    </source>
</evidence>
<evidence type="ECO:0000256" key="1">
    <source>
        <dbReference type="SAM" id="Coils"/>
    </source>
</evidence>
<dbReference type="InterPro" id="IPR014717">
    <property type="entry name" value="Transl_elong_EF1B/ribsomal_bS6"/>
</dbReference>
<organism evidence="3 4">
    <name type="scientific">Candidatus Clostridium helianthi</name>
    <dbReference type="NCBI Taxonomy" id="3381660"/>
    <lineage>
        <taxon>Bacteria</taxon>
        <taxon>Bacillati</taxon>
        <taxon>Bacillota</taxon>
        <taxon>Clostridia</taxon>
        <taxon>Eubacteriales</taxon>
        <taxon>Clostridiaceae</taxon>
        <taxon>Clostridium</taxon>
    </lineage>
</organism>
<name>A0ABW8S1T3_9CLOT</name>
<evidence type="ECO:0000313" key="3">
    <source>
        <dbReference type="EMBL" id="MFL0164262.1"/>
    </source>
</evidence>
<dbReference type="RefSeq" id="WP_406760579.1">
    <property type="nucleotide sequence ID" value="NZ_JBJIAB010000003.1"/>
</dbReference>
<dbReference type="Gene3D" id="3.30.70.60">
    <property type="match status" value="1"/>
</dbReference>
<comment type="caution">
    <text evidence="3">The sequence shown here is derived from an EMBL/GenBank/DDBJ whole genome shotgun (WGS) entry which is preliminary data.</text>
</comment>